<accession>A0ABS5NMH5</accession>
<gene>
    <name evidence="1" type="ORF">KHA94_01970</name>
</gene>
<evidence type="ECO:0000313" key="1">
    <source>
        <dbReference type="EMBL" id="MBS4188983.1"/>
    </source>
</evidence>
<organism evidence="1 2">
    <name type="scientific">Cytobacillus citreus</name>
    <dbReference type="NCBI Taxonomy" id="2833586"/>
    <lineage>
        <taxon>Bacteria</taxon>
        <taxon>Bacillati</taxon>
        <taxon>Bacillota</taxon>
        <taxon>Bacilli</taxon>
        <taxon>Bacillales</taxon>
        <taxon>Bacillaceae</taxon>
        <taxon>Cytobacillus</taxon>
    </lineage>
</organism>
<protein>
    <submittedName>
        <fullName evidence="1">Uncharacterized protein</fullName>
    </submittedName>
</protein>
<dbReference type="Proteomes" id="UP000681027">
    <property type="component" value="Unassembled WGS sequence"/>
</dbReference>
<name>A0ABS5NMH5_9BACI</name>
<evidence type="ECO:0000313" key="2">
    <source>
        <dbReference type="Proteomes" id="UP000681027"/>
    </source>
</evidence>
<reference evidence="1 2" key="1">
    <citation type="submission" date="2021-05" db="EMBL/GenBank/DDBJ databases">
        <title>Novel Bacillus species.</title>
        <authorList>
            <person name="Liu G."/>
        </authorList>
    </citation>
    <scope>NUCLEOTIDE SEQUENCE [LARGE SCALE GENOMIC DNA]</scope>
    <source>
        <strain evidence="1 2">FJAT-49705</strain>
    </source>
</reference>
<dbReference type="RefSeq" id="WP_213100472.1">
    <property type="nucleotide sequence ID" value="NZ_JAGYPM010000001.1"/>
</dbReference>
<dbReference type="EMBL" id="JAGYPM010000001">
    <property type="protein sequence ID" value="MBS4188983.1"/>
    <property type="molecule type" value="Genomic_DNA"/>
</dbReference>
<keyword evidence="2" id="KW-1185">Reference proteome</keyword>
<comment type="caution">
    <text evidence="1">The sequence shown here is derived from an EMBL/GenBank/DDBJ whole genome shotgun (WGS) entry which is preliminary data.</text>
</comment>
<proteinExistence type="predicted"/>
<sequence length="47" mass="5479">MKKNKNMKANETTNLEIGMEFGDINASKQYEVPFMNEEKGKKKNKNK</sequence>